<feature type="transmembrane region" description="Helical" evidence="1">
    <location>
        <begin position="358"/>
        <end position="377"/>
    </location>
</feature>
<feature type="transmembrane region" description="Helical" evidence="1">
    <location>
        <begin position="253"/>
        <end position="275"/>
    </location>
</feature>
<evidence type="ECO:0000313" key="3">
    <source>
        <dbReference type="Proteomes" id="UP000033067"/>
    </source>
</evidence>
<keyword evidence="1" id="KW-0472">Membrane</keyword>
<name>A0A0E3Z2R9_9GAMM</name>
<feature type="transmembrane region" description="Helical" evidence="1">
    <location>
        <begin position="328"/>
        <end position="346"/>
    </location>
</feature>
<sequence>MHIEVVPPSPARPAAASPRWLAHAPHRLMFFIGAANVLLAMGWWALWLVSARWGLWSMPQLAVPPGWLHAFLMQYLVLPSFVFGFLLTVFPRWMGLPDLERWHYLPVGAGLMGGQLAILLAAAGWEAGLTVGLWMALAGWSAGLAILGRLVADEQGRTWHALSCFAALVLGWLGVAMFLAFVLGAPAQWAFASIKLGGFGLLLPVYATVAHRMFPFFAGNAVPGYRPWRPLGWLAALWALALAHLGLELVHGYAWLWLADAPLLVLTGWAVVRWWPRRNPTGTKMPGLLAVLFVGTLWLPVTFALYLVQSLTYLLGGEFILGRAPMHALFVGFFGSLLVAMVTRVTQGHSGRPLRMYGIAWFAFVAVQVVATVRILADVLPDPGLWQALAAVGWLLALSPWVARIGHIYLTPRRDGRPG</sequence>
<evidence type="ECO:0000313" key="2">
    <source>
        <dbReference type="EMBL" id="AKC86358.1"/>
    </source>
</evidence>
<organism evidence="2 3">
    <name type="scientific">Pseudoxanthomonas suwonensis</name>
    <dbReference type="NCBI Taxonomy" id="314722"/>
    <lineage>
        <taxon>Bacteria</taxon>
        <taxon>Pseudomonadati</taxon>
        <taxon>Pseudomonadota</taxon>
        <taxon>Gammaproteobacteria</taxon>
        <taxon>Lysobacterales</taxon>
        <taxon>Lysobacteraceae</taxon>
        <taxon>Pseudoxanthomonas</taxon>
    </lineage>
</organism>
<dbReference type="AlphaFoldDB" id="A0A0E3Z2R9"/>
<feature type="transmembrane region" description="Helical" evidence="1">
    <location>
        <begin position="389"/>
        <end position="410"/>
    </location>
</feature>
<keyword evidence="3" id="KW-1185">Reference proteome</keyword>
<feature type="transmembrane region" description="Helical" evidence="1">
    <location>
        <begin position="28"/>
        <end position="47"/>
    </location>
</feature>
<dbReference type="RefSeq" id="WP_052631191.1">
    <property type="nucleotide sequence ID" value="NZ_CP011144.1"/>
</dbReference>
<gene>
    <name evidence="2" type="ORF">WQ53_05810</name>
</gene>
<feature type="transmembrane region" description="Helical" evidence="1">
    <location>
        <begin position="131"/>
        <end position="152"/>
    </location>
</feature>
<dbReference type="PATRIC" id="fig|314722.6.peg.1230"/>
<dbReference type="Pfam" id="PF05940">
    <property type="entry name" value="NnrS"/>
    <property type="match status" value="1"/>
</dbReference>
<protein>
    <submittedName>
        <fullName evidence="2">Short-chain dehydrogenase</fullName>
    </submittedName>
</protein>
<feature type="transmembrane region" description="Helical" evidence="1">
    <location>
        <begin position="102"/>
        <end position="125"/>
    </location>
</feature>
<accession>A0A0E3Z2R9</accession>
<feature type="transmembrane region" description="Helical" evidence="1">
    <location>
        <begin position="189"/>
        <end position="209"/>
    </location>
</feature>
<dbReference type="InterPro" id="IPR010266">
    <property type="entry name" value="NnrS"/>
</dbReference>
<feature type="transmembrane region" description="Helical" evidence="1">
    <location>
        <begin position="67"/>
        <end position="90"/>
    </location>
</feature>
<dbReference type="OrthoDB" id="9770040at2"/>
<keyword evidence="1" id="KW-1133">Transmembrane helix</keyword>
<reference evidence="2 3" key="1">
    <citation type="journal article" date="2015" name="Genome Announc.">
        <title>Complete Genome Sequence of Pseudoxanthomonas suwonensis Strain J1, a Cellulose-Degrading Bacterium Isolated from Leaf- and Wood-Enriched Soil.</title>
        <authorList>
            <person name="Hou L."/>
            <person name="Jiang J."/>
            <person name="Xu Z."/>
            <person name="Zhou Y."/>
            <person name="Leung F.C."/>
        </authorList>
    </citation>
    <scope>NUCLEOTIDE SEQUENCE [LARGE SCALE GENOMIC DNA]</scope>
    <source>
        <strain evidence="2 3">J1</strain>
    </source>
</reference>
<feature type="transmembrane region" description="Helical" evidence="1">
    <location>
        <begin position="230"/>
        <end position="247"/>
    </location>
</feature>
<feature type="transmembrane region" description="Helical" evidence="1">
    <location>
        <begin position="287"/>
        <end position="308"/>
    </location>
</feature>
<dbReference type="EMBL" id="CP011144">
    <property type="protein sequence ID" value="AKC86358.1"/>
    <property type="molecule type" value="Genomic_DNA"/>
</dbReference>
<proteinExistence type="predicted"/>
<evidence type="ECO:0000256" key="1">
    <source>
        <dbReference type="SAM" id="Phobius"/>
    </source>
</evidence>
<feature type="transmembrane region" description="Helical" evidence="1">
    <location>
        <begin position="159"/>
        <end position="183"/>
    </location>
</feature>
<keyword evidence="1" id="KW-0812">Transmembrane</keyword>
<dbReference type="KEGG" id="psuw:WQ53_05810"/>
<dbReference type="Proteomes" id="UP000033067">
    <property type="component" value="Chromosome"/>
</dbReference>